<dbReference type="AlphaFoldDB" id="A0AAX3T6M8"/>
<reference evidence="5" key="1">
    <citation type="submission" date="2023-04" db="EMBL/GenBank/DDBJ databases">
        <title>Complete genome sequence of a phthalic acid esters degrading bacterial strain.</title>
        <authorList>
            <person name="Weng L."/>
            <person name="Jia Y."/>
            <person name="Ren L."/>
        </authorList>
    </citation>
    <scope>NUCLEOTIDE SEQUENCE</scope>
    <source>
        <strain evidence="5">RL-LY01</strain>
    </source>
</reference>
<dbReference type="PANTHER" id="PTHR30055:SF226">
    <property type="entry name" value="HTH-TYPE TRANSCRIPTIONAL REGULATOR PKSA"/>
    <property type="match status" value="1"/>
</dbReference>
<dbReference type="EMBL" id="CP121270">
    <property type="protein sequence ID" value="WFP24815.1"/>
    <property type="molecule type" value="Genomic_DNA"/>
</dbReference>
<dbReference type="InterPro" id="IPR050109">
    <property type="entry name" value="HTH-type_TetR-like_transc_reg"/>
</dbReference>
<evidence type="ECO:0000313" key="5">
    <source>
        <dbReference type="EMBL" id="WFP24815.1"/>
    </source>
</evidence>
<sequence>MAAPDAVMIYRMAGKNPSGRSTSGRRNAGRASASAPSGGGGAKRAAHRPSRRDVVVEAAMHLYSMRSIEDVTVADIAAEAQMTSAAVYYHYPSKEEVLLGGLRIFAEQMLNQLRTEIDADPEASLGDVIISVLEWTDAHRAASLVYFVRSPGWSLSIEALRREVRLEMLAIFSAELRVRDRITSKAKQAAAATALSSLLEVSASSWLTEDVVLANLGRRRFSDEVRELAADIASV</sequence>
<feature type="compositionally biased region" description="Low complexity" evidence="3">
    <location>
        <begin position="18"/>
        <end position="36"/>
    </location>
</feature>
<evidence type="ECO:0000256" key="2">
    <source>
        <dbReference type="PROSITE-ProRule" id="PRU00335"/>
    </source>
</evidence>
<evidence type="ECO:0000313" key="6">
    <source>
        <dbReference type="Proteomes" id="UP001213504"/>
    </source>
</evidence>
<protein>
    <submittedName>
        <fullName evidence="5">TetR/AcrR family transcriptional regulator</fullName>
    </submittedName>
</protein>
<dbReference type="GO" id="GO:0003700">
    <property type="term" value="F:DNA-binding transcription factor activity"/>
    <property type="evidence" value="ECO:0007669"/>
    <property type="project" value="TreeGrafter"/>
</dbReference>
<organism evidence="5 6">
    <name type="scientific">Gordonia hongkongensis</name>
    <dbReference type="NCBI Taxonomy" id="1701090"/>
    <lineage>
        <taxon>Bacteria</taxon>
        <taxon>Bacillati</taxon>
        <taxon>Actinomycetota</taxon>
        <taxon>Actinomycetes</taxon>
        <taxon>Mycobacteriales</taxon>
        <taxon>Gordoniaceae</taxon>
        <taxon>Gordonia</taxon>
    </lineage>
</organism>
<dbReference type="PANTHER" id="PTHR30055">
    <property type="entry name" value="HTH-TYPE TRANSCRIPTIONAL REGULATOR RUTR"/>
    <property type="match status" value="1"/>
</dbReference>
<dbReference type="Proteomes" id="UP001213504">
    <property type="component" value="Chromosome"/>
</dbReference>
<feature type="region of interest" description="Disordered" evidence="3">
    <location>
        <begin position="13"/>
        <end position="51"/>
    </location>
</feature>
<dbReference type="SUPFAM" id="SSF46689">
    <property type="entry name" value="Homeodomain-like"/>
    <property type="match status" value="1"/>
</dbReference>
<name>A0AAX3T6M8_9ACTN</name>
<dbReference type="PROSITE" id="PS50977">
    <property type="entry name" value="HTH_TETR_2"/>
    <property type="match status" value="1"/>
</dbReference>
<keyword evidence="1 2" id="KW-0238">DNA-binding</keyword>
<feature type="domain" description="HTH tetR-type" evidence="4">
    <location>
        <begin position="49"/>
        <end position="109"/>
    </location>
</feature>
<evidence type="ECO:0000259" key="4">
    <source>
        <dbReference type="PROSITE" id="PS50977"/>
    </source>
</evidence>
<dbReference type="Pfam" id="PF00440">
    <property type="entry name" value="TetR_N"/>
    <property type="match status" value="1"/>
</dbReference>
<dbReference type="InterPro" id="IPR009057">
    <property type="entry name" value="Homeodomain-like_sf"/>
</dbReference>
<dbReference type="PRINTS" id="PR00455">
    <property type="entry name" value="HTHTETR"/>
</dbReference>
<gene>
    <name evidence="5" type="ORF">P9A14_22310</name>
</gene>
<dbReference type="Gene3D" id="1.10.357.10">
    <property type="entry name" value="Tetracycline Repressor, domain 2"/>
    <property type="match status" value="1"/>
</dbReference>
<proteinExistence type="predicted"/>
<accession>A0AAX3T6M8</accession>
<dbReference type="GO" id="GO:0000976">
    <property type="term" value="F:transcription cis-regulatory region binding"/>
    <property type="evidence" value="ECO:0007669"/>
    <property type="project" value="TreeGrafter"/>
</dbReference>
<evidence type="ECO:0000256" key="3">
    <source>
        <dbReference type="SAM" id="MobiDB-lite"/>
    </source>
</evidence>
<dbReference type="InterPro" id="IPR001647">
    <property type="entry name" value="HTH_TetR"/>
</dbReference>
<evidence type="ECO:0000256" key="1">
    <source>
        <dbReference type="ARBA" id="ARBA00023125"/>
    </source>
</evidence>
<feature type="DNA-binding region" description="H-T-H motif" evidence="2">
    <location>
        <begin position="72"/>
        <end position="91"/>
    </location>
</feature>
<dbReference type="RefSeq" id="WP_242697028.1">
    <property type="nucleotide sequence ID" value="NZ_CP121270.1"/>
</dbReference>